<evidence type="ECO:0000313" key="2">
    <source>
        <dbReference type="Proteomes" id="UP000193738"/>
    </source>
</evidence>
<accession>A0A1X1VNE7</accession>
<keyword evidence="2" id="KW-1185">Reference proteome</keyword>
<dbReference type="AlphaFoldDB" id="A0A1X1VNE7"/>
<reference evidence="1 2" key="1">
    <citation type="submission" date="2016-01" db="EMBL/GenBank/DDBJ databases">
        <title>The new phylogeny of the genus Mycobacterium.</title>
        <authorList>
            <person name="Tarcisio F."/>
            <person name="Conor M."/>
            <person name="Antonella G."/>
            <person name="Elisabetta G."/>
            <person name="Giulia F.S."/>
            <person name="Sara T."/>
            <person name="Anna F."/>
            <person name="Clotilde B."/>
            <person name="Roberto B."/>
            <person name="Veronica D.S."/>
            <person name="Fabio R."/>
            <person name="Monica P."/>
            <person name="Olivier J."/>
            <person name="Enrico T."/>
            <person name="Nicola S."/>
        </authorList>
    </citation>
    <scope>NUCLEOTIDE SEQUENCE [LARGE SCALE GENOMIC DNA]</scope>
    <source>
        <strain evidence="1 2">DSM 43505</strain>
    </source>
</reference>
<dbReference type="Proteomes" id="UP000193738">
    <property type="component" value="Unassembled WGS sequence"/>
</dbReference>
<organism evidence="1 2">
    <name type="scientific">Mycobacterium gastri</name>
    <dbReference type="NCBI Taxonomy" id="1777"/>
    <lineage>
        <taxon>Bacteria</taxon>
        <taxon>Bacillati</taxon>
        <taxon>Actinomycetota</taxon>
        <taxon>Actinomycetes</taxon>
        <taxon>Mycobacteriales</taxon>
        <taxon>Mycobacteriaceae</taxon>
        <taxon>Mycobacterium</taxon>
    </lineage>
</organism>
<protein>
    <submittedName>
        <fullName evidence="1">Uncharacterized protein</fullName>
    </submittedName>
</protein>
<proteinExistence type="predicted"/>
<gene>
    <name evidence="1" type="ORF">AWC07_05440</name>
</gene>
<comment type="caution">
    <text evidence="1">The sequence shown here is derived from an EMBL/GenBank/DDBJ whole genome shotgun (WGS) entry which is preliminary data.</text>
</comment>
<dbReference type="RefSeq" id="WP_036419330.1">
    <property type="nucleotide sequence ID" value="NZ_LQOX01000093.1"/>
</dbReference>
<sequence length="85" mass="9440">MTSNHPGEPATIAYPIGSLVHLAELLGEIDEFLRSGTDVTDLLTVFMTRRGRAHPGFRACNLIDDLSFTAHHIHCLVDDIVRQRS</sequence>
<name>A0A1X1VNE7_MYCGS</name>
<dbReference type="EMBL" id="LQOX01000093">
    <property type="protein sequence ID" value="ORV70519.1"/>
    <property type="molecule type" value="Genomic_DNA"/>
</dbReference>
<evidence type="ECO:0000313" key="1">
    <source>
        <dbReference type="EMBL" id="ORV70519.1"/>
    </source>
</evidence>